<dbReference type="OrthoDB" id="1724197at2759"/>
<dbReference type="Gene3D" id="2.40.160.50">
    <property type="entry name" value="membrane protein fhac: a member of the omp85/tpsb transporter family"/>
    <property type="match status" value="1"/>
</dbReference>
<evidence type="ECO:0000256" key="2">
    <source>
        <dbReference type="ARBA" id="ARBA00010913"/>
    </source>
</evidence>
<evidence type="ECO:0000256" key="4">
    <source>
        <dbReference type="ARBA" id="ARBA00022692"/>
    </source>
</evidence>
<keyword evidence="5" id="KW-0472">Membrane</keyword>
<gene>
    <name evidence="7" type="ORF">BRENAR_LOCUS317</name>
</gene>
<keyword evidence="3" id="KW-1134">Transmembrane beta strand</keyword>
<dbReference type="GO" id="GO:0005741">
    <property type="term" value="C:mitochondrial outer membrane"/>
    <property type="evidence" value="ECO:0007669"/>
    <property type="project" value="UniProtKB-SubCell"/>
</dbReference>
<comment type="similarity">
    <text evidence="2">Belongs to the SAM50/omp85 family.</text>
</comment>
<dbReference type="EMBL" id="CAACVR010000001">
    <property type="protein sequence ID" value="VEU19580.1"/>
    <property type="molecule type" value="Genomic_DNA"/>
</dbReference>
<dbReference type="Proteomes" id="UP000290900">
    <property type="component" value="Unassembled WGS sequence"/>
</dbReference>
<evidence type="ECO:0000256" key="1">
    <source>
        <dbReference type="ARBA" id="ARBA00004374"/>
    </source>
</evidence>
<evidence type="ECO:0000256" key="5">
    <source>
        <dbReference type="ARBA" id="ARBA00023136"/>
    </source>
</evidence>
<sequence length="498" mass="55199">MSSRESDFADQFMESFSADEGDPLQKEKVAWQQQAAVGDYNRKVLDDLLEDNRTRPVKVTHVNVFGTGDNFRDSFLQKQLKPLLSNNDYLTLEDFLRNVDLTTTNFTKAGAIRNIGLTLTSPRIKSPYTSADTLELVANLNVLPVKKFFMKVGTNVGNGEGDGYLTLQWKNIFGGGELLNFDTNLSSNRIGTKSKSQYLVSFGTPVNNDPNFKFDAIAYHSSRLIDYTSYQEQAATGLTNRFSTNYLPSEKKFNHELSFENLVRSMSMAHSPNNYRGNTLINDYFLLNAGHSLKSSLAYSLRYDSRNSPILPRQGHYIKLSSEVSLMPGSRFLKNTLEATSAHPLTDAAFLNLNVKSGLITKYGADAVNPMDKFQFGGPNDMRGFLLSGMGPKQMGMSTGGDAFFGAGLSLFSKLPFVAKDSDLKMQFFGNVGKLINVTKKTNVLHDLTSEVDMSVGVGIVYAHPAARFELNYTLPIVAHSGEDLRRGLQWGIGLSFL</sequence>
<keyword evidence="4" id="KW-0812">Transmembrane</keyword>
<dbReference type="FunCoup" id="A0A448YF91">
    <property type="interactions" value="150"/>
</dbReference>
<evidence type="ECO:0000256" key="3">
    <source>
        <dbReference type="ARBA" id="ARBA00022452"/>
    </source>
</evidence>
<protein>
    <submittedName>
        <fullName evidence="7">DEKNAAC100700</fullName>
    </submittedName>
</protein>
<comment type="subcellular location">
    <subcellularLocation>
        <location evidence="1">Mitochondrion outer membrane</location>
        <topology evidence="1">Multi-pass membrane protein</topology>
    </subcellularLocation>
</comment>
<dbReference type="PANTHER" id="PTHR12815:SF18">
    <property type="entry name" value="SORTING AND ASSEMBLY MACHINERY COMPONENT 50 HOMOLOG"/>
    <property type="match status" value="1"/>
</dbReference>
<accession>A0A448YF91</accession>
<evidence type="ECO:0000313" key="7">
    <source>
        <dbReference type="EMBL" id="VEU19580.1"/>
    </source>
</evidence>
<organism evidence="7 8">
    <name type="scientific">Brettanomyces naardenensis</name>
    <name type="common">Yeast</name>
    <dbReference type="NCBI Taxonomy" id="13370"/>
    <lineage>
        <taxon>Eukaryota</taxon>
        <taxon>Fungi</taxon>
        <taxon>Dikarya</taxon>
        <taxon>Ascomycota</taxon>
        <taxon>Saccharomycotina</taxon>
        <taxon>Pichiomycetes</taxon>
        <taxon>Pichiales</taxon>
        <taxon>Pichiaceae</taxon>
        <taxon>Brettanomyces</taxon>
    </lineage>
</organism>
<dbReference type="InterPro" id="IPR039910">
    <property type="entry name" value="D15-like"/>
</dbReference>
<proteinExistence type="inferred from homology"/>
<dbReference type="STRING" id="13370.A0A448YF91"/>
<dbReference type="GO" id="GO:0045040">
    <property type="term" value="P:protein insertion into mitochondrial outer membrane"/>
    <property type="evidence" value="ECO:0007669"/>
    <property type="project" value="TreeGrafter"/>
</dbReference>
<evidence type="ECO:0000313" key="8">
    <source>
        <dbReference type="Proteomes" id="UP000290900"/>
    </source>
</evidence>
<keyword evidence="8" id="KW-1185">Reference proteome</keyword>
<dbReference type="Pfam" id="PF01103">
    <property type="entry name" value="Omp85"/>
    <property type="match status" value="1"/>
</dbReference>
<dbReference type="InterPro" id="IPR000184">
    <property type="entry name" value="Bac_surfAg_D15"/>
</dbReference>
<feature type="domain" description="Bacterial surface antigen (D15)" evidence="6">
    <location>
        <begin position="171"/>
        <end position="497"/>
    </location>
</feature>
<name>A0A448YF91_BRENA</name>
<dbReference type="AlphaFoldDB" id="A0A448YF91"/>
<evidence type="ECO:0000259" key="6">
    <source>
        <dbReference type="Pfam" id="PF01103"/>
    </source>
</evidence>
<dbReference type="InParanoid" id="A0A448YF91"/>
<reference evidence="7 8" key="1">
    <citation type="submission" date="2018-12" db="EMBL/GenBank/DDBJ databases">
        <authorList>
            <person name="Tiukova I."/>
            <person name="Dainat J."/>
        </authorList>
    </citation>
    <scope>NUCLEOTIDE SEQUENCE [LARGE SCALE GENOMIC DNA]</scope>
</reference>
<dbReference type="PANTHER" id="PTHR12815">
    <property type="entry name" value="SORTING AND ASSEMBLY MACHINERY SAMM50 PROTEIN FAMILY MEMBER"/>
    <property type="match status" value="1"/>
</dbReference>